<protein>
    <recommendedName>
        <fullName evidence="4">Zinc-ribbon domain-containing protein</fullName>
    </recommendedName>
</protein>
<organism evidence="2 3">
    <name type="scientific">Paenibacillus curdlanolyticus YK9</name>
    <dbReference type="NCBI Taxonomy" id="717606"/>
    <lineage>
        <taxon>Bacteria</taxon>
        <taxon>Bacillati</taxon>
        <taxon>Bacillota</taxon>
        <taxon>Bacilli</taxon>
        <taxon>Bacillales</taxon>
        <taxon>Paenibacillaceae</taxon>
        <taxon>Paenibacillus</taxon>
    </lineage>
</organism>
<dbReference type="eggNOG" id="COG4640">
    <property type="taxonomic scope" value="Bacteria"/>
</dbReference>
<keyword evidence="3" id="KW-1185">Reference proteome</keyword>
<dbReference type="InterPro" id="IPR047676">
    <property type="entry name" value="FxLYD_dom"/>
</dbReference>
<evidence type="ECO:0008006" key="4">
    <source>
        <dbReference type="Google" id="ProtNLM"/>
    </source>
</evidence>
<sequence length="424" mass="47302">MFCSYCGKHNPQQDGRFCSYCGKLLAETSIKEDYIDEVKQEIAITKSADAWDAEREEAEIDSQEQGELILRPRQRLKKPSLYAWLVPLLLALIVGGGLYGYMGYEKLQNDRVTGWHQEAKRQALLGSYDKATGLLDKAIALRPNYAALAADRSIVQMAAQLQRQLAETNAQLGKHHIEDATVGLDKLQGELDKHKEPLFEPLHASLKEQRIKLTVLTIKAELDELDTVPALADKLRVADELDSEEAGAVRDQIIGKIAGVALKDAERLLQKKSFTDALAAADEGLEYATGNEKLEAMKVQIKKEKKAYEDAEASRMEQAMQKAAEEDLKNRTAAINVDQLDVKLDEYGDLHIHAELTNVATKPVYSVYVEYTLKDSNGNVLDTGTAYATPDYVEPGEKAMIDDIYYGAYQNATVRIDRAGWYLD</sequence>
<accession>E0IB12</accession>
<reference evidence="2 3" key="1">
    <citation type="submission" date="2010-07" db="EMBL/GenBank/DDBJ databases">
        <title>The draft genome of Paenibacillus curdlanolyticus YK9.</title>
        <authorList>
            <consortium name="US DOE Joint Genome Institute (JGI-PGF)"/>
            <person name="Lucas S."/>
            <person name="Copeland A."/>
            <person name="Lapidus A."/>
            <person name="Cheng J.-F."/>
            <person name="Bruce D."/>
            <person name="Goodwin L."/>
            <person name="Pitluck S."/>
            <person name="Land M.L."/>
            <person name="Hauser L."/>
            <person name="Chang Y.-J."/>
            <person name="Jeffries C."/>
            <person name="Anderson I.J."/>
            <person name="Johnson E."/>
            <person name="Loganathan U."/>
            <person name="Mulhopadhyay B."/>
            <person name="Kyrpides N."/>
            <person name="Woyke T.J."/>
        </authorList>
    </citation>
    <scope>NUCLEOTIDE SEQUENCE [LARGE SCALE GENOMIC DNA]</scope>
    <source>
        <strain evidence="2 3">YK9</strain>
    </source>
</reference>
<gene>
    <name evidence="2" type="ORF">PaecuDRAFT_2739</name>
</gene>
<dbReference type="RefSeq" id="WP_006038729.1">
    <property type="nucleotide sequence ID" value="NZ_AEDD01000007.1"/>
</dbReference>
<dbReference type="Proteomes" id="UP000005387">
    <property type="component" value="Unassembled WGS sequence"/>
</dbReference>
<keyword evidence="1" id="KW-1133">Transmembrane helix</keyword>
<evidence type="ECO:0000313" key="2">
    <source>
        <dbReference type="EMBL" id="EFM10303.1"/>
    </source>
</evidence>
<dbReference type="OrthoDB" id="1822804at2"/>
<keyword evidence="1" id="KW-0472">Membrane</keyword>
<dbReference type="AlphaFoldDB" id="E0IB12"/>
<dbReference type="NCBIfam" id="NF038353">
    <property type="entry name" value="FxLYD_dom"/>
    <property type="match status" value="1"/>
</dbReference>
<dbReference type="EMBL" id="AEDD01000007">
    <property type="protein sequence ID" value="EFM10303.1"/>
    <property type="molecule type" value="Genomic_DNA"/>
</dbReference>
<evidence type="ECO:0000313" key="3">
    <source>
        <dbReference type="Proteomes" id="UP000005387"/>
    </source>
</evidence>
<name>E0IB12_9BACL</name>
<keyword evidence="1" id="KW-0812">Transmembrane</keyword>
<feature type="transmembrane region" description="Helical" evidence="1">
    <location>
        <begin position="81"/>
        <end position="102"/>
    </location>
</feature>
<evidence type="ECO:0000256" key="1">
    <source>
        <dbReference type="SAM" id="Phobius"/>
    </source>
</evidence>
<dbReference type="STRING" id="717606.PaecuDRAFT_2739"/>
<proteinExistence type="predicted"/>